<protein>
    <submittedName>
        <fullName evidence="1">Uncharacterized protein</fullName>
    </submittedName>
</protein>
<dbReference type="Gene3D" id="3.40.30.110">
    <property type="match status" value="1"/>
</dbReference>
<sequence length="99" mass="11495">MDIDAFLFLQIGSDIFVDTKMILEELERRYPEPSIYPKRNGSDKSDRGIGFVISIWADSYFYGSTFNLLPFGSKDSSTPKIFTTKEFTRRSFFINRVTN</sequence>
<evidence type="ECO:0000313" key="2">
    <source>
        <dbReference type="Proteomes" id="UP000247702"/>
    </source>
</evidence>
<comment type="caution">
    <text evidence="1">The sequence shown here is derived from an EMBL/GenBank/DDBJ whole genome shotgun (WGS) entry which is preliminary data.</text>
</comment>
<dbReference type="STRING" id="94130.A0A2Z6RZ44"/>
<dbReference type="Proteomes" id="UP000247702">
    <property type="component" value="Unassembled WGS sequence"/>
</dbReference>
<name>A0A2Z6RZ44_9GLOM</name>
<dbReference type="AlphaFoldDB" id="A0A2Z6RZ44"/>
<reference evidence="1 2" key="1">
    <citation type="submission" date="2017-11" db="EMBL/GenBank/DDBJ databases">
        <title>The genome of Rhizophagus clarus HR1 reveals common genetic basis of auxotrophy among arbuscular mycorrhizal fungi.</title>
        <authorList>
            <person name="Kobayashi Y."/>
        </authorList>
    </citation>
    <scope>NUCLEOTIDE SEQUENCE [LARGE SCALE GENOMIC DNA]</scope>
    <source>
        <strain evidence="1 2">HR1</strain>
    </source>
</reference>
<organism evidence="1 2">
    <name type="scientific">Rhizophagus clarus</name>
    <dbReference type="NCBI Taxonomy" id="94130"/>
    <lineage>
        <taxon>Eukaryota</taxon>
        <taxon>Fungi</taxon>
        <taxon>Fungi incertae sedis</taxon>
        <taxon>Mucoromycota</taxon>
        <taxon>Glomeromycotina</taxon>
        <taxon>Glomeromycetes</taxon>
        <taxon>Glomerales</taxon>
        <taxon>Glomeraceae</taxon>
        <taxon>Rhizophagus</taxon>
    </lineage>
</organism>
<gene>
    <name evidence="1" type="ORF">RclHR1_07940003</name>
</gene>
<accession>A0A2Z6RZ44</accession>
<evidence type="ECO:0000313" key="1">
    <source>
        <dbReference type="EMBL" id="GBC08164.1"/>
    </source>
</evidence>
<keyword evidence="2" id="KW-1185">Reference proteome</keyword>
<proteinExistence type="predicted"/>
<dbReference type="EMBL" id="BEXD01004197">
    <property type="protein sequence ID" value="GBC08164.1"/>
    <property type="molecule type" value="Genomic_DNA"/>
</dbReference>